<dbReference type="AlphaFoldDB" id="A0A3L7AG97"/>
<evidence type="ECO:0000256" key="2">
    <source>
        <dbReference type="ARBA" id="ARBA00008564"/>
    </source>
</evidence>
<evidence type="ECO:0000256" key="5">
    <source>
        <dbReference type="ARBA" id="ARBA00023136"/>
    </source>
</evidence>
<evidence type="ECO:0000313" key="7">
    <source>
        <dbReference type="EMBL" id="RLP78681.1"/>
    </source>
</evidence>
<accession>A0A3L7AG97</accession>
<dbReference type="PANTHER" id="PTHR33514:SF13">
    <property type="entry name" value="PROTEIN ABCI12, CHLOROPLASTIC"/>
    <property type="match status" value="1"/>
</dbReference>
<keyword evidence="5 6" id="KW-0472">Membrane</keyword>
<evidence type="ECO:0000256" key="6">
    <source>
        <dbReference type="SAM" id="Phobius"/>
    </source>
</evidence>
<dbReference type="RefSeq" id="WP_121623274.1">
    <property type="nucleotide sequence ID" value="NZ_JACIIW010000005.1"/>
</dbReference>
<keyword evidence="8" id="KW-1185">Reference proteome</keyword>
<evidence type="ECO:0000256" key="1">
    <source>
        <dbReference type="ARBA" id="ARBA00004141"/>
    </source>
</evidence>
<dbReference type="Proteomes" id="UP000269692">
    <property type="component" value="Unassembled WGS sequence"/>
</dbReference>
<sequence>MRGGYLAADTALHRLPAGAKLAGLALGSIALLPLQDPRLLALALALVLVPYAALGRRGMARLTQWAPLVPLLAIIGIIQALAETPAAALASVLRILAMVLMADLVTLSTRLDDMMEALGVVLRPLGAVGLDPRRLALAVALVLRFVPVLAASWRAREEAWRARSPRRPRLAVFAAFFAGALRGADQVAEALDARGFSSHRTRRRP</sequence>
<feature type="transmembrane region" description="Helical" evidence="6">
    <location>
        <begin position="88"/>
        <end position="107"/>
    </location>
</feature>
<evidence type="ECO:0000256" key="3">
    <source>
        <dbReference type="ARBA" id="ARBA00022692"/>
    </source>
</evidence>
<feature type="transmembrane region" description="Helical" evidence="6">
    <location>
        <begin position="62"/>
        <end position="82"/>
    </location>
</feature>
<dbReference type="GO" id="GO:0005886">
    <property type="term" value="C:plasma membrane"/>
    <property type="evidence" value="ECO:0007669"/>
    <property type="project" value="UniProtKB-ARBA"/>
</dbReference>
<proteinExistence type="inferred from homology"/>
<feature type="transmembrane region" description="Helical" evidence="6">
    <location>
        <begin position="38"/>
        <end position="55"/>
    </location>
</feature>
<dbReference type="OrthoDB" id="5868344at2"/>
<evidence type="ECO:0000313" key="8">
    <source>
        <dbReference type="Proteomes" id="UP000269692"/>
    </source>
</evidence>
<name>A0A3L7AG97_9HYPH</name>
<comment type="similarity">
    <text evidence="2">Belongs to the CbiQ family.</text>
</comment>
<protein>
    <submittedName>
        <fullName evidence="7">Energy-coupling factor transporter transmembrane protein EcfT</fullName>
    </submittedName>
</protein>
<dbReference type="CDD" id="cd16914">
    <property type="entry name" value="EcfT"/>
    <property type="match status" value="1"/>
</dbReference>
<organism evidence="7 8">
    <name type="scientific">Xanthobacter tagetidis</name>
    <dbReference type="NCBI Taxonomy" id="60216"/>
    <lineage>
        <taxon>Bacteria</taxon>
        <taxon>Pseudomonadati</taxon>
        <taxon>Pseudomonadota</taxon>
        <taxon>Alphaproteobacteria</taxon>
        <taxon>Hyphomicrobiales</taxon>
        <taxon>Xanthobacteraceae</taxon>
        <taxon>Xanthobacter</taxon>
    </lineage>
</organism>
<feature type="transmembrane region" description="Helical" evidence="6">
    <location>
        <begin position="12"/>
        <end position="32"/>
    </location>
</feature>
<gene>
    <name evidence="7" type="ORF">D9R14_10480</name>
</gene>
<keyword evidence="4 6" id="KW-1133">Transmembrane helix</keyword>
<reference evidence="7 8" key="1">
    <citation type="submission" date="2018-10" db="EMBL/GenBank/DDBJ databases">
        <title>Xanthobacter tagetidis genome sequencing and assembly.</title>
        <authorList>
            <person name="Maclea K.S."/>
            <person name="Goen A.E."/>
            <person name="Fatima S.A."/>
        </authorList>
    </citation>
    <scope>NUCLEOTIDE SEQUENCE [LARGE SCALE GENOMIC DNA]</scope>
    <source>
        <strain evidence="7 8">ATCC 700314</strain>
    </source>
</reference>
<dbReference type="PANTHER" id="PTHR33514">
    <property type="entry name" value="PROTEIN ABCI12, CHLOROPLASTIC"/>
    <property type="match status" value="1"/>
</dbReference>
<dbReference type="Pfam" id="PF02361">
    <property type="entry name" value="CbiQ"/>
    <property type="match status" value="1"/>
</dbReference>
<comment type="caution">
    <text evidence="7">The sequence shown here is derived from an EMBL/GenBank/DDBJ whole genome shotgun (WGS) entry which is preliminary data.</text>
</comment>
<comment type="subcellular location">
    <subcellularLocation>
        <location evidence="1">Membrane</location>
        <topology evidence="1">Multi-pass membrane protein</topology>
    </subcellularLocation>
</comment>
<dbReference type="InterPro" id="IPR003339">
    <property type="entry name" value="ABC/ECF_trnsptr_transmembrane"/>
</dbReference>
<evidence type="ECO:0000256" key="4">
    <source>
        <dbReference type="ARBA" id="ARBA00022989"/>
    </source>
</evidence>
<dbReference type="EMBL" id="RCTF01000007">
    <property type="protein sequence ID" value="RLP78681.1"/>
    <property type="molecule type" value="Genomic_DNA"/>
</dbReference>
<keyword evidence="3 6" id="KW-0812">Transmembrane</keyword>